<reference evidence="2 3" key="1">
    <citation type="submission" date="2016-10" db="EMBL/GenBank/DDBJ databases">
        <authorList>
            <person name="de Groot N.N."/>
        </authorList>
    </citation>
    <scope>NUCLEOTIDE SEQUENCE [LARGE SCALE GENOMIC DNA]</scope>
    <source>
        <strain evidence="2 3">CGMCC 1.9157</strain>
    </source>
</reference>
<dbReference type="Proteomes" id="UP000199236">
    <property type="component" value="Unassembled WGS sequence"/>
</dbReference>
<dbReference type="STRING" id="655353.SAMN04488056_110152"/>
<evidence type="ECO:0000313" key="2">
    <source>
        <dbReference type="EMBL" id="SFO66759.1"/>
    </source>
</evidence>
<proteinExistence type="predicted"/>
<gene>
    <name evidence="2" type="ORF">SAMN04488056_110152</name>
</gene>
<dbReference type="SUPFAM" id="SSF54427">
    <property type="entry name" value="NTF2-like"/>
    <property type="match status" value="1"/>
</dbReference>
<evidence type="ECO:0000259" key="1">
    <source>
        <dbReference type="Pfam" id="PF12680"/>
    </source>
</evidence>
<dbReference type="InterPro" id="IPR032710">
    <property type="entry name" value="NTF2-like_dom_sf"/>
</dbReference>
<protein>
    <submittedName>
        <fullName evidence="2">Uncharacterized conserved protein</fullName>
    </submittedName>
</protein>
<sequence length="148" mass="17278">MSVPTEQRAEVARLYAQYFETLSPESAKDAQALISDDVHFIDPFNDVKGRENFQRVVDKMFEDVKDPCFQILDLAWSDAADLCLMRWDFSCTAPVIGFWTVRGVSEIRFNDQNQICAHYDYWDASRHFYARLPVIGWMIRKIQKKASI</sequence>
<feature type="domain" description="SnoaL-like" evidence="1">
    <location>
        <begin position="16"/>
        <end position="117"/>
    </location>
</feature>
<keyword evidence="3" id="KW-1185">Reference proteome</keyword>
<organism evidence="2 3">
    <name type="scientific">Cohaesibacter marisflavi</name>
    <dbReference type="NCBI Taxonomy" id="655353"/>
    <lineage>
        <taxon>Bacteria</taxon>
        <taxon>Pseudomonadati</taxon>
        <taxon>Pseudomonadota</taxon>
        <taxon>Alphaproteobacteria</taxon>
        <taxon>Hyphomicrobiales</taxon>
        <taxon>Cohaesibacteraceae</taxon>
    </lineage>
</organism>
<name>A0A1I5J258_9HYPH</name>
<dbReference type="InterPro" id="IPR037401">
    <property type="entry name" value="SnoaL-like"/>
</dbReference>
<dbReference type="RefSeq" id="WP_090074372.1">
    <property type="nucleotide sequence ID" value="NZ_FOVR01000010.1"/>
</dbReference>
<dbReference type="OrthoDB" id="1115105at2"/>
<dbReference type="AlphaFoldDB" id="A0A1I5J258"/>
<accession>A0A1I5J258</accession>
<dbReference type="EMBL" id="FOVR01000010">
    <property type="protein sequence ID" value="SFO66759.1"/>
    <property type="molecule type" value="Genomic_DNA"/>
</dbReference>
<evidence type="ECO:0000313" key="3">
    <source>
        <dbReference type="Proteomes" id="UP000199236"/>
    </source>
</evidence>
<dbReference type="Pfam" id="PF12680">
    <property type="entry name" value="SnoaL_2"/>
    <property type="match status" value="1"/>
</dbReference>
<dbReference type="Gene3D" id="3.10.450.50">
    <property type="match status" value="1"/>
</dbReference>